<evidence type="ECO:0000313" key="4">
    <source>
        <dbReference type="EMBL" id="PPQ37880.1"/>
    </source>
</evidence>
<keyword evidence="2" id="KW-0456">Lyase</keyword>
<dbReference type="PANTHER" id="PTHR11941:SF54">
    <property type="entry name" value="ENOYL-COA HYDRATASE, MITOCHONDRIAL"/>
    <property type="match status" value="1"/>
</dbReference>
<accession>A0A2S6NMY9</accession>
<dbReference type="Proteomes" id="UP000239724">
    <property type="component" value="Unassembled WGS sequence"/>
</dbReference>
<evidence type="ECO:0000256" key="1">
    <source>
        <dbReference type="ARBA" id="ARBA00005254"/>
    </source>
</evidence>
<feature type="region of interest" description="Disordered" evidence="3">
    <location>
        <begin position="374"/>
        <end position="412"/>
    </location>
</feature>
<dbReference type="InterPro" id="IPR029045">
    <property type="entry name" value="ClpP/crotonase-like_dom_sf"/>
</dbReference>
<dbReference type="SUPFAM" id="SSF52096">
    <property type="entry name" value="ClpP/crotonase"/>
    <property type="match status" value="1"/>
</dbReference>
<reference evidence="4 5" key="1">
    <citation type="journal article" date="2018" name="Arch. Microbiol.">
        <title>New insights into the metabolic potential of the phototrophic purple bacterium Rhodopila globiformis DSM 161(T) from its draft genome sequence and evidence for a vanadium-dependent nitrogenase.</title>
        <authorList>
            <person name="Imhoff J.F."/>
            <person name="Rahn T."/>
            <person name="Kunzel S."/>
            <person name="Neulinger S.C."/>
        </authorList>
    </citation>
    <scope>NUCLEOTIDE SEQUENCE [LARGE SCALE GENOMIC DNA]</scope>
    <source>
        <strain evidence="4 5">DSM 161</strain>
    </source>
</reference>
<name>A0A2S6NMY9_RHOGL</name>
<gene>
    <name evidence="4" type="ORF">CCS01_02955</name>
</gene>
<dbReference type="Pfam" id="PF00378">
    <property type="entry name" value="ECH_1"/>
    <property type="match status" value="1"/>
</dbReference>
<evidence type="ECO:0000256" key="2">
    <source>
        <dbReference type="ARBA" id="ARBA00023239"/>
    </source>
</evidence>
<dbReference type="Gene3D" id="1.10.12.10">
    <property type="entry name" value="Lyase 2-enoyl-coa Hydratase, Chain A, domain 2"/>
    <property type="match status" value="1"/>
</dbReference>
<dbReference type="PANTHER" id="PTHR11941">
    <property type="entry name" value="ENOYL-COA HYDRATASE-RELATED"/>
    <property type="match status" value="1"/>
</dbReference>
<dbReference type="GO" id="GO:0006635">
    <property type="term" value="P:fatty acid beta-oxidation"/>
    <property type="evidence" value="ECO:0007669"/>
    <property type="project" value="TreeGrafter"/>
</dbReference>
<evidence type="ECO:0000313" key="5">
    <source>
        <dbReference type="Proteomes" id="UP000239724"/>
    </source>
</evidence>
<proteinExistence type="inferred from homology"/>
<dbReference type="GO" id="GO:0016829">
    <property type="term" value="F:lyase activity"/>
    <property type="evidence" value="ECO:0007669"/>
    <property type="project" value="UniProtKB-KW"/>
</dbReference>
<keyword evidence="5" id="KW-1185">Reference proteome</keyword>
<sequence length="412" mass="46047">MLARWNMSLETSLSGPDFLRLLLLSLALCHQGSNKLQGPCGKPPLHERCGFPPKGATEKRQLSFRQRRFQMDRHVRAAGMQPVRVLQPAPVLDALPAPINNIREDPSVPIDYVKRDGVATITLNNPAKANILDKPTSDAISEAWIDLWEDRHIRCAIVTGAGDRHFCGGHNLAPRPDLTAEEREYLRTQRIYWPLAGTVHGQRTGVDGRMGDHYPRVWKPVIAAINGWAAGAGLYMLLTSTDIRIASAEHARFKFGLLSQGWIGNGPGPAMLVRQLRYADAMKILLTDEAFDAQEALRVGLVNEVVPHADLMPRAEALARHIVTLPPAAVRMMKEFVIRFGNLPDDQAWHVQNLMNSLLMQTTMDAEEGRAAFNAKRPPDYTGTLRRRGEPWPEPSDDDARRLDEAYRSGEY</sequence>
<dbReference type="InterPro" id="IPR014748">
    <property type="entry name" value="Enoyl-CoA_hydra_C"/>
</dbReference>
<dbReference type="CDD" id="cd06558">
    <property type="entry name" value="crotonase-like"/>
    <property type="match status" value="1"/>
</dbReference>
<dbReference type="InterPro" id="IPR001753">
    <property type="entry name" value="Enoyl-CoA_hydra/iso"/>
</dbReference>
<protein>
    <recommendedName>
        <fullName evidence="6">Enoyl-CoA hydratase</fullName>
    </recommendedName>
</protein>
<organism evidence="4 5">
    <name type="scientific">Rhodopila globiformis</name>
    <name type="common">Rhodopseudomonas globiformis</name>
    <dbReference type="NCBI Taxonomy" id="1071"/>
    <lineage>
        <taxon>Bacteria</taxon>
        <taxon>Pseudomonadati</taxon>
        <taxon>Pseudomonadota</taxon>
        <taxon>Alphaproteobacteria</taxon>
        <taxon>Acetobacterales</taxon>
        <taxon>Acetobacteraceae</taxon>
        <taxon>Rhodopila</taxon>
    </lineage>
</organism>
<comment type="caution">
    <text evidence="4">The sequence shown here is derived from an EMBL/GenBank/DDBJ whole genome shotgun (WGS) entry which is preliminary data.</text>
</comment>
<dbReference type="EMBL" id="NHRY01000044">
    <property type="protein sequence ID" value="PPQ37880.1"/>
    <property type="molecule type" value="Genomic_DNA"/>
</dbReference>
<dbReference type="Gene3D" id="3.90.226.10">
    <property type="entry name" value="2-enoyl-CoA Hydratase, Chain A, domain 1"/>
    <property type="match status" value="1"/>
</dbReference>
<evidence type="ECO:0008006" key="6">
    <source>
        <dbReference type="Google" id="ProtNLM"/>
    </source>
</evidence>
<dbReference type="AlphaFoldDB" id="A0A2S6NMY9"/>
<comment type="similarity">
    <text evidence="1">Belongs to the enoyl-CoA hydratase/isomerase family.</text>
</comment>
<feature type="compositionally biased region" description="Basic and acidic residues" evidence="3">
    <location>
        <begin position="398"/>
        <end position="412"/>
    </location>
</feature>
<evidence type="ECO:0000256" key="3">
    <source>
        <dbReference type="SAM" id="MobiDB-lite"/>
    </source>
</evidence>